<sequence length="123" mass="14044">MVMMLNVLWYISKQCCLHSPDRWAVHLDVRNSSLIHGLLRNGKIQEAMQLPPQFLEKGFFPNIVTQNALINGLCKAGEIGRARELFDGVSGKILVHNCMTYAIILTHTNTHLYIYEPRLFCCV</sequence>
<keyword evidence="2" id="KW-0677">Repeat</keyword>
<feature type="repeat" description="PPR" evidence="3">
    <location>
        <begin position="62"/>
        <end position="92"/>
    </location>
</feature>
<dbReference type="Proteomes" id="UP000657918">
    <property type="component" value="Unassembled WGS sequence"/>
</dbReference>
<protein>
    <recommendedName>
        <fullName evidence="6">Pentatricopeptide repeat-containing protein</fullName>
    </recommendedName>
</protein>
<dbReference type="Pfam" id="PF12854">
    <property type="entry name" value="PPR_1"/>
    <property type="match status" value="1"/>
</dbReference>
<evidence type="ECO:0000256" key="2">
    <source>
        <dbReference type="ARBA" id="ARBA00022737"/>
    </source>
</evidence>
<dbReference type="PANTHER" id="PTHR47941">
    <property type="entry name" value="PENTATRICOPEPTIDE REPEAT-CONTAINING PROTEIN 3, MITOCHONDRIAL"/>
    <property type="match status" value="1"/>
</dbReference>
<dbReference type="NCBIfam" id="TIGR00756">
    <property type="entry name" value="PPR"/>
    <property type="match status" value="1"/>
</dbReference>
<dbReference type="EMBL" id="JADGMS010000012">
    <property type="protein sequence ID" value="KAF9671776.1"/>
    <property type="molecule type" value="Genomic_DNA"/>
</dbReference>
<evidence type="ECO:0000313" key="5">
    <source>
        <dbReference type="Proteomes" id="UP000657918"/>
    </source>
</evidence>
<accession>A0A835JM97</accession>
<dbReference type="InterPro" id="IPR011990">
    <property type="entry name" value="TPR-like_helical_dom_sf"/>
</dbReference>
<dbReference type="AlphaFoldDB" id="A0A835JM97"/>
<name>A0A835JM97_9ROSI</name>
<dbReference type="InterPro" id="IPR002885">
    <property type="entry name" value="PPR_rpt"/>
</dbReference>
<keyword evidence="5" id="KW-1185">Reference proteome</keyword>
<evidence type="ECO:0008006" key="6">
    <source>
        <dbReference type="Google" id="ProtNLM"/>
    </source>
</evidence>
<organism evidence="4 5">
    <name type="scientific">Salix dunnii</name>
    <dbReference type="NCBI Taxonomy" id="1413687"/>
    <lineage>
        <taxon>Eukaryota</taxon>
        <taxon>Viridiplantae</taxon>
        <taxon>Streptophyta</taxon>
        <taxon>Embryophyta</taxon>
        <taxon>Tracheophyta</taxon>
        <taxon>Spermatophyta</taxon>
        <taxon>Magnoliopsida</taxon>
        <taxon>eudicotyledons</taxon>
        <taxon>Gunneridae</taxon>
        <taxon>Pentapetalae</taxon>
        <taxon>rosids</taxon>
        <taxon>fabids</taxon>
        <taxon>Malpighiales</taxon>
        <taxon>Salicaceae</taxon>
        <taxon>Saliceae</taxon>
        <taxon>Salix</taxon>
    </lineage>
</organism>
<evidence type="ECO:0000313" key="4">
    <source>
        <dbReference type="EMBL" id="KAF9671776.1"/>
    </source>
</evidence>
<proteinExistence type="inferred from homology"/>
<comment type="similarity">
    <text evidence="1">Belongs to the PPR family. P subfamily.</text>
</comment>
<comment type="caution">
    <text evidence="4">The sequence shown here is derived from an EMBL/GenBank/DDBJ whole genome shotgun (WGS) entry which is preliminary data.</text>
</comment>
<dbReference type="Pfam" id="PF01535">
    <property type="entry name" value="PPR"/>
    <property type="match status" value="1"/>
</dbReference>
<dbReference type="PROSITE" id="PS51375">
    <property type="entry name" value="PPR"/>
    <property type="match status" value="1"/>
</dbReference>
<evidence type="ECO:0000256" key="1">
    <source>
        <dbReference type="ARBA" id="ARBA00007626"/>
    </source>
</evidence>
<dbReference type="Gene3D" id="1.25.40.10">
    <property type="entry name" value="Tetratricopeptide repeat domain"/>
    <property type="match status" value="1"/>
</dbReference>
<dbReference type="OrthoDB" id="1709053at2759"/>
<reference evidence="4 5" key="1">
    <citation type="submission" date="2020-10" db="EMBL/GenBank/DDBJ databases">
        <title>Plant Genome Project.</title>
        <authorList>
            <person name="Zhang R.-G."/>
        </authorList>
    </citation>
    <scope>NUCLEOTIDE SEQUENCE [LARGE SCALE GENOMIC DNA]</scope>
    <source>
        <strain evidence="4">FAFU-HL-1</strain>
        <tissue evidence="4">Leaf</tissue>
    </source>
</reference>
<evidence type="ECO:0000256" key="3">
    <source>
        <dbReference type="PROSITE-ProRule" id="PRU00708"/>
    </source>
</evidence>
<gene>
    <name evidence="4" type="ORF">SADUNF_Sadunf12G0083800</name>
</gene>